<proteinExistence type="predicted"/>
<protein>
    <submittedName>
        <fullName evidence="1">Uncharacterized protein</fullName>
    </submittedName>
</protein>
<comment type="caution">
    <text evidence="1">The sequence shown here is derived from an EMBL/GenBank/DDBJ whole genome shotgun (WGS) entry which is preliminary data.</text>
</comment>
<accession>A0A7W9CDS3</accession>
<dbReference type="EMBL" id="JACHMU010000001">
    <property type="protein sequence ID" value="MBB5743596.1"/>
    <property type="molecule type" value="Genomic_DNA"/>
</dbReference>
<evidence type="ECO:0000313" key="1">
    <source>
        <dbReference type="EMBL" id="MBB5743596.1"/>
    </source>
</evidence>
<evidence type="ECO:0000313" key="2">
    <source>
        <dbReference type="Proteomes" id="UP000517712"/>
    </source>
</evidence>
<keyword evidence="2" id="KW-1185">Reference proteome</keyword>
<name>A0A7W9CDS3_9MICO</name>
<dbReference type="AlphaFoldDB" id="A0A7W9CDS3"/>
<dbReference type="Proteomes" id="UP000517712">
    <property type="component" value="Unassembled WGS sequence"/>
</dbReference>
<reference evidence="1 2" key="1">
    <citation type="submission" date="2020-08" db="EMBL/GenBank/DDBJ databases">
        <title>Sequencing the genomes of 1000 actinobacteria strains.</title>
        <authorList>
            <person name="Klenk H.-P."/>
        </authorList>
    </citation>
    <scope>NUCLEOTIDE SEQUENCE [LARGE SCALE GENOMIC DNA]</scope>
    <source>
        <strain evidence="1 2">DSM 24823</strain>
    </source>
</reference>
<gene>
    <name evidence="1" type="ORF">HD600_002093</name>
</gene>
<organism evidence="1 2">
    <name type="scientific">Microbacterium ginsengiterrae</name>
    <dbReference type="NCBI Taxonomy" id="546115"/>
    <lineage>
        <taxon>Bacteria</taxon>
        <taxon>Bacillati</taxon>
        <taxon>Actinomycetota</taxon>
        <taxon>Actinomycetes</taxon>
        <taxon>Micrococcales</taxon>
        <taxon>Microbacteriaceae</taxon>
        <taxon>Microbacterium</taxon>
    </lineage>
</organism>
<sequence>MAAELGVDEIPNAGEDVLERVGKSAEMQSGFCDGDRGGQCPLRWR</sequence>